<keyword evidence="6 25" id="KW-0472">Membrane</keyword>
<organism evidence="26 27">
    <name type="scientific">Synchytrium endobioticum</name>
    <dbReference type="NCBI Taxonomy" id="286115"/>
    <lineage>
        <taxon>Eukaryota</taxon>
        <taxon>Fungi</taxon>
        <taxon>Fungi incertae sedis</taxon>
        <taxon>Chytridiomycota</taxon>
        <taxon>Chytridiomycota incertae sedis</taxon>
        <taxon>Chytridiomycetes</taxon>
        <taxon>Synchytriales</taxon>
        <taxon>Synchytriaceae</taxon>
        <taxon>Synchytrium</taxon>
    </lineage>
</organism>
<evidence type="ECO:0000256" key="19">
    <source>
        <dbReference type="ARBA" id="ARBA00044919"/>
    </source>
</evidence>
<evidence type="ECO:0000256" key="8">
    <source>
        <dbReference type="ARBA" id="ARBA00044876"/>
    </source>
</evidence>
<comment type="catalytic activity">
    <reaction evidence="20">
        <text>L-lysyl-glycine(out) = L-lysyl-glycine(in)</text>
        <dbReference type="Rhea" id="RHEA:79407"/>
        <dbReference type="ChEBI" id="CHEBI:191202"/>
    </reaction>
</comment>
<dbReference type="InterPro" id="IPR052187">
    <property type="entry name" value="MFSD1"/>
</dbReference>
<sequence length="472" mass="50830">MKSALILATTSIALSGAYYVYDQPAAINKMLQIYLQPLVTENDYQYALNFMYAIYSIPNIILPFIAGAAMDRVGTDVSFVFLTLVVTIGQLFFTMGVGTRSLMVMYLGRLLLGIGGESAGVAQSRITTDWFGDKYLGFALGVNVAIARAASVLNDVLSPWIAIHVSVPFSALVGLVVCGISSLASLYALLAPNQKLYEHKPVSEEVPNGSSHEEGDTDVVVLHPVSLNQERTYSERTLALDTDDHQPFLNDEEAVVDKSKGSGSSFLGTVSSFPLTYWQICIILVTYYGAVLPFNTIHAAFLQIRYYPNDPQTASQIMSIPDVISVVIGPLAAGAVDYTGRRIWVMGACGGSMVLVHLLLGAGSIASPTPLLIVLGLAYSFLITTWACIPLLVEDKHLGTAFGFASSLINTSEAIIPFIVAWLINIDPSYTWVEIFFACSCGVGVAVCLWTSVVDRDGILTRVCSSSTVHST</sequence>
<keyword evidence="27" id="KW-1185">Reference proteome</keyword>
<dbReference type="Pfam" id="PF07690">
    <property type="entry name" value="MFS_1"/>
    <property type="match status" value="1"/>
</dbReference>
<comment type="catalytic activity">
    <reaction evidence="19">
        <text>L-alanyl-L-lysine(out) = L-alanyl-L-lysine(in)</text>
        <dbReference type="Rhea" id="RHEA:79415"/>
        <dbReference type="ChEBI" id="CHEBI:192470"/>
    </reaction>
</comment>
<comment type="catalytic activity">
    <reaction evidence="9">
        <text>L-histidyl-glycine(out) = L-histidyl-glycine(in)</text>
        <dbReference type="Rhea" id="RHEA:79395"/>
        <dbReference type="ChEBI" id="CHEBI:229957"/>
    </reaction>
</comment>
<feature type="transmembrane region" description="Helical" evidence="25">
    <location>
        <begin position="77"/>
        <end position="97"/>
    </location>
</feature>
<evidence type="ECO:0000256" key="17">
    <source>
        <dbReference type="ARBA" id="ARBA00044903"/>
    </source>
</evidence>
<dbReference type="Gene3D" id="1.20.1250.20">
    <property type="entry name" value="MFS general substrate transporter like domains"/>
    <property type="match status" value="2"/>
</dbReference>
<comment type="catalytic activity">
    <reaction evidence="12">
        <text>L-lysyl-L-alpha-amino acid(out) = L-lysyl-L-alpha-amino acid(in)</text>
        <dbReference type="Rhea" id="RHEA:79387"/>
        <dbReference type="ChEBI" id="CHEBI:229965"/>
    </reaction>
</comment>
<evidence type="ECO:0000256" key="22">
    <source>
        <dbReference type="ARBA" id="ARBA00045018"/>
    </source>
</evidence>
<feature type="transmembrane region" description="Helical" evidence="25">
    <location>
        <begin position="400"/>
        <end position="424"/>
    </location>
</feature>
<comment type="catalytic activity">
    <reaction evidence="16">
        <text>L-lysyl-L-lysine(out) = L-lysyl-L-lysine(in)</text>
        <dbReference type="Rhea" id="RHEA:79403"/>
        <dbReference type="ChEBI" id="CHEBI:229956"/>
    </reaction>
</comment>
<dbReference type="InterPro" id="IPR036259">
    <property type="entry name" value="MFS_trans_sf"/>
</dbReference>
<feature type="transmembrane region" description="Helical" evidence="25">
    <location>
        <begin position="343"/>
        <end position="365"/>
    </location>
</feature>
<comment type="subunit">
    <text evidence="24">Homodimer. Interacts with lysosomal protein GLMP (via lumenal domain); the interaction starts while both proteins are still in the endoplasmic reticulum and is required for stabilization of MFSD1 in lysosomes but has no direct effect on its targeting to lysosomes or transporter activity.</text>
</comment>
<dbReference type="PANTHER" id="PTHR23512:SF3">
    <property type="entry name" value="MAJOR FACILITATOR SUPERFAMILY DOMAIN-CONTAINING PROTEIN 1"/>
    <property type="match status" value="1"/>
</dbReference>
<dbReference type="AlphaFoldDB" id="A0A507DRN0"/>
<comment type="catalytic activity">
    <reaction evidence="14">
        <text>L-aspartyl-L-lysine(out) = L-aspartyl-L-lysine(in)</text>
        <dbReference type="Rhea" id="RHEA:79411"/>
        <dbReference type="ChEBI" id="CHEBI:229953"/>
    </reaction>
</comment>
<feature type="transmembrane region" description="Helical" evidence="25">
    <location>
        <begin position="430"/>
        <end position="453"/>
    </location>
</feature>
<evidence type="ECO:0000256" key="7">
    <source>
        <dbReference type="ARBA" id="ARBA00023228"/>
    </source>
</evidence>
<comment type="function">
    <text evidence="23">Lysosomal dipeptide uniporter that selectively exports lysine, arginine or histidine-containing dipeptides with a net positive charge from the lysosome lumen into the cytosol. Could play a role in a specific type of protein O-glycosylation indirectly regulating macrophages migration and tissue invasion. Also essential for liver homeostasis.</text>
</comment>
<dbReference type="GO" id="GO:0022857">
    <property type="term" value="F:transmembrane transporter activity"/>
    <property type="evidence" value="ECO:0007669"/>
    <property type="project" value="InterPro"/>
</dbReference>
<feature type="transmembrane region" description="Helical" evidence="25">
    <location>
        <begin position="275"/>
        <end position="294"/>
    </location>
</feature>
<evidence type="ECO:0000256" key="18">
    <source>
        <dbReference type="ARBA" id="ARBA00044912"/>
    </source>
</evidence>
<dbReference type="SUPFAM" id="SSF103473">
    <property type="entry name" value="MFS general substrate transporter"/>
    <property type="match status" value="1"/>
</dbReference>
<reference evidence="26 27" key="1">
    <citation type="journal article" date="2019" name="Sci. Rep.">
        <title>Comparative genomics of chytrid fungi reveal insights into the obligate biotrophic and pathogenic lifestyle of Synchytrium endobioticum.</title>
        <authorList>
            <person name="van de Vossenberg B.T.L.H."/>
            <person name="Warris S."/>
            <person name="Nguyen H.D.T."/>
            <person name="van Gent-Pelzer M.P.E."/>
            <person name="Joly D.L."/>
            <person name="van de Geest H.C."/>
            <person name="Bonants P.J.M."/>
            <person name="Smith D.S."/>
            <person name="Levesque C.A."/>
            <person name="van der Lee T.A.J."/>
        </authorList>
    </citation>
    <scope>NUCLEOTIDE SEQUENCE [LARGE SCALE GENOMIC DNA]</scope>
    <source>
        <strain evidence="26 27">MB42</strain>
    </source>
</reference>
<evidence type="ECO:0000256" key="4">
    <source>
        <dbReference type="ARBA" id="ARBA00022692"/>
    </source>
</evidence>
<evidence type="ECO:0000256" key="5">
    <source>
        <dbReference type="ARBA" id="ARBA00022989"/>
    </source>
</evidence>
<name>A0A507DRN0_9FUNG</name>
<feature type="transmembrane region" description="Helical" evidence="25">
    <location>
        <begin position="46"/>
        <end position="65"/>
    </location>
</feature>
<evidence type="ECO:0000256" key="10">
    <source>
        <dbReference type="ARBA" id="ARBA00044881"/>
    </source>
</evidence>
<evidence type="ECO:0000256" key="6">
    <source>
        <dbReference type="ARBA" id="ARBA00023136"/>
    </source>
</evidence>
<comment type="subcellular location">
    <subcellularLocation>
        <location evidence="1">Lysosome membrane</location>
        <topology evidence="1">Multi-pass membrane protein</topology>
    </subcellularLocation>
</comment>
<evidence type="ECO:0000256" key="9">
    <source>
        <dbReference type="ARBA" id="ARBA00044878"/>
    </source>
</evidence>
<keyword evidence="5 25" id="KW-1133">Transmembrane helix</keyword>
<protein>
    <recommendedName>
        <fullName evidence="21">Lysosomal dipeptide transporter MFSD1</fullName>
    </recommendedName>
    <alternativeName>
        <fullName evidence="22">Major facilitator superfamily domain-containing protein 1</fullName>
    </alternativeName>
</protein>
<gene>
    <name evidence="26" type="ORF">SeMB42_g00575</name>
</gene>
<dbReference type="STRING" id="286115.A0A507DRN0"/>
<comment type="catalytic activity">
    <reaction evidence="11">
        <text>L-alpha-aminoacyl-L-histidine(out) = L-alpha-aminoacyl-L-histidine(in)</text>
        <dbReference type="Rhea" id="RHEA:79375"/>
        <dbReference type="ChEBI" id="CHEBI:229967"/>
    </reaction>
</comment>
<accession>A0A507DRN0</accession>
<comment type="caution">
    <text evidence="26">The sequence shown here is derived from an EMBL/GenBank/DDBJ whole genome shotgun (WGS) entry which is preliminary data.</text>
</comment>
<dbReference type="InterPro" id="IPR011701">
    <property type="entry name" value="MFS"/>
</dbReference>
<feature type="transmembrane region" description="Helical" evidence="25">
    <location>
        <begin position="314"/>
        <end position="336"/>
    </location>
</feature>
<dbReference type="PANTHER" id="PTHR23512">
    <property type="entry name" value="MAJOR FACILITATOR SUPERFAMILY DOMAIN-CONTAINING PROTEIN 1"/>
    <property type="match status" value="1"/>
</dbReference>
<keyword evidence="7" id="KW-0458">Lysosome</keyword>
<evidence type="ECO:0000313" key="27">
    <source>
        <dbReference type="Proteomes" id="UP000317494"/>
    </source>
</evidence>
<evidence type="ECO:0000256" key="16">
    <source>
        <dbReference type="ARBA" id="ARBA00044900"/>
    </source>
</evidence>
<evidence type="ECO:0000256" key="12">
    <source>
        <dbReference type="ARBA" id="ARBA00044891"/>
    </source>
</evidence>
<comment type="catalytic activity">
    <reaction evidence="15">
        <text>L-arginyl-L-alpha-amino acid(out) = L-arginyl-L-alpha-amino acid(in)</text>
        <dbReference type="Rhea" id="RHEA:79371"/>
        <dbReference type="ChEBI" id="CHEBI:84315"/>
    </reaction>
</comment>
<comment type="similarity">
    <text evidence="2">Belongs to the major facilitator superfamily.</text>
</comment>
<dbReference type="Proteomes" id="UP000317494">
    <property type="component" value="Unassembled WGS sequence"/>
</dbReference>
<feature type="transmembrane region" description="Helical" evidence="25">
    <location>
        <begin position="371"/>
        <end position="393"/>
    </location>
</feature>
<evidence type="ECO:0000256" key="21">
    <source>
        <dbReference type="ARBA" id="ARBA00044985"/>
    </source>
</evidence>
<evidence type="ECO:0000256" key="3">
    <source>
        <dbReference type="ARBA" id="ARBA00022448"/>
    </source>
</evidence>
<keyword evidence="4 25" id="KW-0812">Transmembrane</keyword>
<evidence type="ECO:0000256" key="20">
    <source>
        <dbReference type="ARBA" id="ARBA00044924"/>
    </source>
</evidence>
<comment type="catalytic activity">
    <reaction evidence="17">
        <text>L-arginyl-glycine(out) = L-arginyl-glycine(in)</text>
        <dbReference type="Rhea" id="RHEA:79391"/>
        <dbReference type="ChEBI" id="CHEBI:229955"/>
    </reaction>
</comment>
<evidence type="ECO:0000256" key="24">
    <source>
        <dbReference type="ARBA" id="ARBA00046376"/>
    </source>
</evidence>
<comment type="catalytic activity">
    <reaction evidence="10">
        <text>L-alpha-aminoacyl-L-arginine(out) = L-alpha-aminoacyl-L-arginine(in)</text>
        <dbReference type="Rhea" id="RHEA:79367"/>
        <dbReference type="ChEBI" id="CHEBI:229968"/>
    </reaction>
</comment>
<dbReference type="VEuPathDB" id="FungiDB:SeMB42_g00575"/>
<evidence type="ECO:0000256" key="11">
    <source>
        <dbReference type="ARBA" id="ARBA00044884"/>
    </source>
</evidence>
<evidence type="ECO:0000256" key="25">
    <source>
        <dbReference type="SAM" id="Phobius"/>
    </source>
</evidence>
<evidence type="ECO:0000256" key="14">
    <source>
        <dbReference type="ARBA" id="ARBA00044898"/>
    </source>
</evidence>
<evidence type="ECO:0000256" key="2">
    <source>
        <dbReference type="ARBA" id="ARBA00008335"/>
    </source>
</evidence>
<evidence type="ECO:0000313" key="26">
    <source>
        <dbReference type="EMBL" id="TPX53915.1"/>
    </source>
</evidence>
<evidence type="ECO:0000256" key="15">
    <source>
        <dbReference type="ARBA" id="ARBA00044899"/>
    </source>
</evidence>
<feature type="transmembrane region" description="Helical" evidence="25">
    <location>
        <begin position="135"/>
        <end position="153"/>
    </location>
</feature>
<feature type="transmembrane region" description="Helical" evidence="25">
    <location>
        <begin position="165"/>
        <end position="190"/>
    </location>
</feature>
<evidence type="ECO:0000256" key="23">
    <source>
        <dbReference type="ARBA" id="ARBA00045709"/>
    </source>
</evidence>
<keyword evidence="3" id="KW-0813">Transport</keyword>
<comment type="catalytic activity">
    <reaction evidence="8">
        <text>L-lysyl-L-alanine(out) = L-lysyl-L-alanine(in)</text>
        <dbReference type="Rhea" id="RHEA:79399"/>
        <dbReference type="ChEBI" id="CHEBI:229954"/>
    </reaction>
</comment>
<dbReference type="EMBL" id="QEAN01000011">
    <property type="protein sequence ID" value="TPX53915.1"/>
    <property type="molecule type" value="Genomic_DNA"/>
</dbReference>
<evidence type="ECO:0000256" key="13">
    <source>
        <dbReference type="ARBA" id="ARBA00044893"/>
    </source>
</evidence>
<proteinExistence type="inferred from homology"/>
<evidence type="ECO:0000256" key="1">
    <source>
        <dbReference type="ARBA" id="ARBA00004155"/>
    </source>
</evidence>
<comment type="catalytic activity">
    <reaction evidence="18">
        <text>L-histidyl-L-alpha-amino acid(out) = L-histidyl-L-alpha-amino acid(in)</text>
        <dbReference type="Rhea" id="RHEA:79379"/>
        <dbReference type="ChEBI" id="CHEBI:229964"/>
    </reaction>
</comment>
<comment type="catalytic activity">
    <reaction evidence="13">
        <text>L-alpha-aminoacyl-L-lysine(out) = L-alpha-aminoacyl-L-lysine(in)</text>
        <dbReference type="Rhea" id="RHEA:79383"/>
        <dbReference type="ChEBI" id="CHEBI:229966"/>
    </reaction>
</comment>